<evidence type="ECO:0000313" key="1">
    <source>
        <dbReference type="EMBL" id="EGV05285.1"/>
    </source>
</evidence>
<organism evidence="1 2">
    <name type="scientific">Haemophilus pittmaniae HK 85</name>
    <dbReference type="NCBI Taxonomy" id="1035188"/>
    <lineage>
        <taxon>Bacteria</taxon>
        <taxon>Pseudomonadati</taxon>
        <taxon>Pseudomonadota</taxon>
        <taxon>Gammaproteobacteria</taxon>
        <taxon>Pasteurellales</taxon>
        <taxon>Pasteurellaceae</taxon>
        <taxon>Haemophilus</taxon>
    </lineage>
</organism>
<comment type="caution">
    <text evidence="1">The sequence shown here is derived from an EMBL/GenBank/DDBJ whole genome shotgun (WGS) entry which is preliminary data.</text>
</comment>
<protein>
    <submittedName>
        <fullName evidence="1">Uncharacterized protein</fullName>
    </submittedName>
</protein>
<evidence type="ECO:0000313" key="2">
    <source>
        <dbReference type="Proteomes" id="UP000006235"/>
    </source>
</evidence>
<sequence length="208" mass="24119">MDNYRNDGKFYQWFEEIYRELTHGKDPVGVHEGYFSKDKKGVLKDTNGTTQADNDTYHLIMRDKETLLSLDKPLRFIFSHSALREGWDNPNVFQICTLNDTHSEIKKRQEIGRGLRLPVNQLGVRSHERDKNILTVIANESYEEFATKLQREIEEDCGVSFDKGQIKISRIENMCVIAKILANTLNLPRFGNALSTKRLIGSIFHRMI</sequence>
<dbReference type="AlphaFoldDB" id="F9QAX8"/>
<dbReference type="EMBL" id="AFUV01000017">
    <property type="protein sequence ID" value="EGV05285.1"/>
    <property type="molecule type" value="Genomic_DNA"/>
</dbReference>
<dbReference type="InterPro" id="IPR027417">
    <property type="entry name" value="P-loop_NTPase"/>
</dbReference>
<accession>F9QAX8</accession>
<dbReference type="Proteomes" id="UP000006235">
    <property type="component" value="Unassembled WGS sequence"/>
</dbReference>
<name>F9QAX8_9PAST</name>
<dbReference type="STRING" id="1035188.HMPREF9952_1272"/>
<reference evidence="1 2" key="1">
    <citation type="submission" date="2011-07" db="EMBL/GenBank/DDBJ databases">
        <authorList>
            <person name="Harkins D.M."/>
            <person name="Madupu R."/>
            <person name="Durkin A.S."/>
            <person name="Torralba M."/>
            <person name="Methe B."/>
            <person name="Sutton G.G."/>
            <person name="Nelson K.E."/>
        </authorList>
    </citation>
    <scope>NUCLEOTIDE SEQUENCE [LARGE SCALE GENOMIC DNA]</scope>
    <source>
        <strain evidence="1 2">HK 85</strain>
    </source>
</reference>
<proteinExistence type="predicted"/>
<dbReference type="Gene3D" id="3.40.50.300">
    <property type="entry name" value="P-loop containing nucleotide triphosphate hydrolases"/>
    <property type="match status" value="1"/>
</dbReference>
<gene>
    <name evidence="1" type="ORF">HMPREF9952_1272</name>
</gene>